<evidence type="ECO:0000259" key="17">
    <source>
        <dbReference type="PROSITE" id="PS51198"/>
    </source>
</evidence>
<evidence type="ECO:0000256" key="9">
    <source>
        <dbReference type="ARBA" id="ARBA00023204"/>
    </source>
</evidence>
<dbReference type="Gene3D" id="1.10.486.10">
    <property type="entry name" value="PCRA, domain 4"/>
    <property type="match status" value="1"/>
</dbReference>
<evidence type="ECO:0000256" key="6">
    <source>
        <dbReference type="ARBA" id="ARBA00022839"/>
    </source>
</evidence>
<evidence type="ECO:0000256" key="5">
    <source>
        <dbReference type="ARBA" id="ARBA00022806"/>
    </source>
</evidence>
<dbReference type="Proteomes" id="UP001324185">
    <property type="component" value="Chromosome"/>
</dbReference>
<keyword evidence="8" id="KW-0238">DNA-binding</keyword>
<keyword evidence="2 15" id="KW-0547">Nucleotide-binding</keyword>
<dbReference type="InterPro" id="IPR014016">
    <property type="entry name" value="UvrD-like_ATP-bd"/>
</dbReference>
<dbReference type="InterPro" id="IPR014017">
    <property type="entry name" value="DNA_helicase_UvrD-like_C"/>
</dbReference>
<dbReference type="RefSeq" id="WP_018625402.1">
    <property type="nucleotide sequence ID" value="NZ_CP140158.1"/>
</dbReference>
<feature type="coiled-coil region" evidence="16">
    <location>
        <begin position="172"/>
        <end position="199"/>
    </location>
</feature>
<evidence type="ECO:0000256" key="8">
    <source>
        <dbReference type="ARBA" id="ARBA00023125"/>
    </source>
</evidence>
<sequence>MISDLNARQEAIDHTRSFIVQAPAGSGKTELLTQRVLKLLAVVQNPEEVVAITFTNKAAREMQNRIMQSLYSAQGSKPHEPHKVLTWELAKSVLQRDQELDWGLMHSPHRLRIKTFDSLCATIANQMPVLAKFGGQLSPTENPYELYYEAAKAVVDGVKTQESWAGHVHRVLAHTDNKVEQLQELLAQQLAKRDQWLRLQQEGTAERDILEQGFIDVLEAELKQLDSSIPTELKQRLLSCIIFAADYFEDSHPLIALKTLVEWPQAKAGHLIYWQGIANFCMSKNKAELLKTGPMPPQKLGETKDEKAVIKLKKDEATEVMAELSEYSSFIEHMAIIRNFPNIHYQDDEWEVIESLTELMRIATAHLTIEFKRQGLVDFTEISMAADRALGNIDAPSELALKLDYGISHILVDEFQDTSYGQYQLIEKLTAGWQADDGRTLFVVGDPMQSIYRFREANVGLFIQARDHGIGDIRLEFLQLTSNFRSSETVVDWVNKSFATIFPGYDDAVLGAVSLAEATATKNSTDHDKVDFKIFFGDDDNDSGSDYDSEEIINDAATQEAKAIAEQIAVLLTEYPEQDIAVLVRARNHGVAIIEALQQRSISYVAEEFEELAEKQSVLDILTLLRVLIHPQDKVAWIALLKSPWFGLTLTDITLIESIFGDDIYRILTEYSSVEGLSQQAISTLAKQGAILETHRGQLYQQPLAIQLEALWLHLGGALLCQPNEVEQVYTFLDFVSSYEQNQVITDYKPLLLAMSKLHAPPSREDDCRVSIMTMHKSKGLEFDTVFLPQLNKGSSNNDKQLMVWEEFPAQDDSSQYLMAPVDQVGESNSLYKFVNNFSRQKDRLESGRLLYVASTRAKHRLYLSCCGAVSYNQKEERLKLSSFGNDSLMNLLKPLYETFIDSEVLRLDSNQNKANNLEQVLDQSWQRLKIDWSYPALKNSFEGIKGLLEKNSVISEQATIEFDWATDIAKTIGVLLHRQLELISKGQWQLNDGSIADYATAVYEQLLRTGYTGKNARYAQQRIKEGLTNVLNDPKAQWILSAQHQESACELALTGVVDGEYKAFVIDRTFVDEKGTRWIVDYKTGSHLGDDVAGFIQSEIERYHGQLEQYKTLMAQIDHRPIKLALYFPMMKRFEEL</sequence>
<dbReference type="Pfam" id="PF12705">
    <property type="entry name" value="PDDEXK_1"/>
    <property type="match status" value="1"/>
</dbReference>
<evidence type="ECO:0000256" key="4">
    <source>
        <dbReference type="ARBA" id="ARBA00022801"/>
    </source>
</evidence>
<proteinExistence type="predicted"/>
<evidence type="ECO:0000313" key="20">
    <source>
        <dbReference type="Proteomes" id="UP001324185"/>
    </source>
</evidence>
<dbReference type="PROSITE" id="PS51217">
    <property type="entry name" value="UVRD_HELICASE_CTER"/>
    <property type="match status" value="1"/>
</dbReference>
<dbReference type="EC" id="5.6.2.4" evidence="12"/>
<evidence type="ECO:0000256" key="2">
    <source>
        <dbReference type="ARBA" id="ARBA00022741"/>
    </source>
</evidence>
<keyword evidence="9" id="KW-0234">DNA repair</keyword>
<evidence type="ECO:0000313" key="19">
    <source>
        <dbReference type="EMBL" id="WQG84982.1"/>
    </source>
</evidence>
<dbReference type="SUPFAM" id="SSF52980">
    <property type="entry name" value="Restriction endonuclease-like"/>
    <property type="match status" value="1"/>
</dbReference>
<dbReference type="PROSITE" id="PS51198">
    <property type="entry name" value="UVRD_HELICASE_ATP_BIND"/>
    <property type="match status" value="1"/>
</dbReference>
<evidence type="ECO:0000256" key="14">
    <source>
        <dbReference type="ARBA" id="ARBA00048988"/>
    </source>
</evidence>
<dbReference type="Pfam" id="PF00580">
    <property type="entry name" value="UvrD-helicase"/>
    <property type="match status" value="1"/>
</dbReference>
<dbReference type="InterPro" id="IPR000212">
    <property type="entry name" value="DNA_helicase_UvrD/REP"/>
</dbReference>
<evidence type="ECO:0000256" key="1">
    <source>
        <dbReference type="ARBA" id="ARBA00022722"/>
    </source>
</evidence>
<feature type="domain" description="UvrD-like helicase C-terminal" evidence="18">
    <location>
        <begin position="510"/>
        <end position="780"/>
    </location>
</feature>
<keyword evidence="20" id="KW-1185">Reference proteome</keyword>
<name>A0ABZ0X317_9GAMM</name>
<evidence type="ECO:0000256" key="3">
    <source>
        <dbReference type="ARBA" id="ARBA00022763"/>
    </source>
</evidence>
<dbReference type="InterPro" id="IPR027417">
    <property type="entry name" value="P-loop_NTPase"/>
</dbReference>
<reference evidence="19 20" key="1">
    <citation type="submission" date="2023-11" db="EMBL/GenBank/DDBJ databases">
        <title>MicrobeMod: A computational toolkit for identifying prokaryotic methylation and restriction-modification with nanopore sequencing.</title>
        <authorList>
            <person name="Crits-Christoph A."/>
            <person name="Kang S.C."/>
            <person name="Lee H."/>
            <person name="Ostrov N."/>
        </authorList>
    </citation>
    <scope>NUCLEOTIDE SEQUENCE [LARGE SCALE GENOMIC DNA]</scope>
    <source>
        <strain evidence="19 20">DSMZ 16071</strain>
    </source>
</reference>
<feature type="domain" description="UvrD-like helicase ATP-binding" evidence="17">
    <location>
        <begin position="1"/>
        <end position="487"/>
    </location>
</feature>
<dbReference type="Gene3D" id="3.40.50.300">
    <property type="entry name" value="P-loop containing nucleotide triphosphate hydrolases"/>
    <property type="match status" value="4"/>
</dbReference>
<evidence type="ECO:0000256" key="11">
    <source>
        <dbReference type="ARBA" id="ARBA00034617"/>
    </source>
</evidence>
<keyword evidence="6" id="KW-0269">Exonuclease</keyword>
<keyword evidence="5 15" id="KW-0347">Helicase</keyword>
<dbReference type="InterPro" id="IPR038726">
    <property type="entry name" value="PDDEXK_AddAB-type"/>
</dbReference>
<dbReference type="InterPro" id="IPR011335">
    <property type="entry name" value="Restrct_endonuc-II-like"/>
</dbReference>
<comment type="catalytic activity">
    <reaction evidence="14">
        <text>ATP + H2O = ADP + phosphate + H(+)</text>
        <dbReference type="Rhea" id="RHEA:13065"/>
        <dbReference type="ChEBI" id="CHEBI:15377"/>
        <dbReference type="ChEBI" id="CHEBI:15378"/>
        <dbReference type="ChEBI" id="CHEBI:30616"/>
        <dbReference type="ChEBI" id="CHEBI:43474"/>
        <dbReference type="ChEBI" id="CHEBI:456216"/>
        <dbReference type="EC" id="5.6.2.4"/>
    </reaction>
</comment>
<evidence type="ECO:0000256" key="15">
    <source>
        <dbReference type="PROSITE-ProRule" id="PRU00560"/>
    </source>
</evidence>
<evidence type="ECO:0000256" key="10">
    <source>
        <dbReference type="ARBA" id="ARBA00023235"/>
    </source>
</evidence>
<keyword evidence="4 15" id="KW-0378">Hydrolase</keyword>
<dbReference type="Pfam" id="PF13361">
    <property type="entry name" value="UvrD_C"/>
    <property type="match status" value="1"/>
</dbReference>
<keyword evidence="16" id="KW-0175">Coiled coil</keyword>
<dbReference type="PANTHER" id="PTHR11070">
    <property type="entry name" value="UVRD / RECB / PCRA DNA HELICASE FAMILY MEMBER"/>
    <property type="match status" value="1"/>
</dbReference>
<dbReference type="InterPro" id="IPR011604">
    <property type="entry name" value="PDDEXK-like_dom_sf"/>
</dbReference>
<keyword evidence="10" id="KW-0413">Isomerase</keyword>
<evidence type="ECO:0000256" key="13">
    <source>
        <dbReference type="ARBA" id="ARBA00034923"/>
    </source>
</evidence>
<keyword evidence="3" id="KW-0227">DNA damage</keyword>
<dbReference type="SUPFAM" id="SSF52540">
    <property type="entry name" value="P-loop containing nucleoside triphosphate hydrolases"/>
    <property type="match status" value="1"/>
</dbReference>
<dbReference type="Gene3D" id="3.90.320.10">
    <property type="match status" value="1"/>
</dbReference>
<evidence type="ECO:0000256" key="7">
    <source>
        <dbReference type="ARBA" id="ARBA00022840"/>
    </source>
</evidence>
<keyword evidence="1" id="KW-0540">Nuclease</keyword>
<keyword evidence="7 15" id="KW-0067">ATP-binding</keyword>
<comment type="catalytic activity">
    <reaction evidence="11">
        <text>Couples ATP hydrolysis with the unwinding of duplex DNA by translocating in the 3'-5' direction.</text>
        <dbReference type="EC" id="5.6.2.4"/>
    </reaction>
</comment>
<accession>A0ABZ0X317</accession>
<gene>
    <name evidence="19" type="ORF">SR900_10960</name>
</gene>
<evidence type="ECO:0000256" key="16">
    <source>
        <dbReference type="SAM" id="Coils"/>
    </source>
</evidence>
<organism evidence="19 20">
    <name type="scientific">Kangiella aquimarina</name>
    <dbReference type="NCBI Taxonomy" id="261965"/>
    <lineage>
        <taxon>Bacteria</taxon>
        <taxon>Pseudomonadati</taxon>
        <taxon>Pseudomonadota</taxon>
        <taxon>Gammaproteobacteria</taxon>
        <taxon>Kangiellales</taxon>
        <taxon>Kangiellaceae</taxon>
        <taxon>Kangiella</taxon>
    </lineage>
</organism>
<dbReference type="EMBL" id="CP140158">
    <property type="protein sequence ID" value="WQG84982.1"/>
    <property type="molecule type" value="Genomic_DNA"/>
</dbReference>
<feature type="binding site" evidence="15">
    <location>
        <begin position="22"/>
        <end position="29"/>
    </location>
    <ligand>
        <name>ATP</name>
        <dbReference type="ChEBI" id="CHEBI:30616"/>
    </ligand>
</feature>
<evidence type="ECO:0000256" key="12">
    <source>
        <dbReference type="ARBA" id="ARBA00034808"/>
    </source>
</evidence>
<dbReference type="PANTHER" id="PTHR11070:SF2">
    <property type="entry name" value="ATP-DEPENDENT DNA HELICASE SRS2"/>
    <property type="match status" value="1"/>
</dbReference>
<evidence type="ECO:0000259" key="18">
    <source>
        <dbReference type="PROSITE" id="PS51217"/>
    </source>
</evidence>
<protein>
    <recommendedName>
        <fullName evidence="12">DNA 3'-5' helicase</fullName>
        <ecNumber evidence="12">5.6.2.4</ecNumber>
    </recommendedName>
    <alternativeName>
        <fullName evidence="13">DNA 3'-5' helicase II</fullName>
    </alternativeName>
</protein>